<name>A0A386H3L4_9CLOT</name>
<gene>
    <name evidence="2" type="ORF">D4Z93_07010</name>
</gene>
<feature type="domain" description="NADPH-dependent FMN reductase-like" evidence="1">
    <location>
        <begin position="168"/>
        <end position="324"/>
    </location>
</feature>
<dbReference type="GO" id="GO:0016491">
    <property type="term" value="F:oxidoreductase activity"/>
    <property type="evidence" value="ECO:0007669"/>
    <property type="project" value="InterPro"/>
</dbReference>
<accession>A0A386H3L4</accession>
<evidence type="ECO:0000313" key="2">
    <source>
        <dbReference type="EMBL" id="AYD40282.1"/>
    </source>
</evidence>
<dbReference type="Pfam" id="PF03358">
    <property type="entry name" value="FMN_red"/>
    <property type="match status" value="1"/>
</dbReference>
<dbReference type="AlphaFoldDB" id="A0A386H3L4"/>
<sequence>MRELYVICPSKSSIQLKNMINAFVKAFSSVKYINGTQSYVSFQRKKILFCVELNSICIDVPMFNFLEELRNKSKNAFENSVGALLLHTNSELGSKRSAQDIIFIANNLGCTFIGQPLVEITVNFKNFLTWQKTYSDLSLKDISIKLSQKLGERLLKYENTISSGGNKKLTVLYSSPHKISNTLDLWHLTSKHMKNIDIHEIQIENENILDCKGCHYKLCLHYGKQNSCFYGGFITENVLPSIQCSDIIVWLCPNYNDSIGANLSAVINRLTVLYHKISFYNKSIFGIVVSGNSGSDSVAKQLIGSLNINKGFKLPPYAIMTETANDPKTIFKIPGIEIKSESFAKNIIKSL</sequence>
<dbReference type="RefSeq" id="WP_119971777.1">
    <property type="nucleotide sequence ID" value="NZ_CP032416.1"/>
</dbReference>
<evidence type="ECO:0000259" key="1">
    <source>
        <dbReference type="Pfam" id="PF03358"/>
    </source>
</evidence>
<dbReference type="OrthoDB" id="1705236at2"/>
<evidence type="ECO:0000313" key="3">
    <source>
        <dbReference type="Proteomes" id="UP000266301"/>
    </source>
</evidence>
<dbReference type="Proteomes" id="UP000266301">
    <property type="component" value="Chromosome"/>
</dbReference>
<organism evidence="2 3">
    <name type="scientific">Clostridium fermenticellae</name>
    <dbReference type="NCBI Taxonomy" id="2068654"/>
    <lineage>
        <taxon>Bacteria</taxon>
        <taxon>Bacillati</taxon>
        <taxon>Bacillota</taxon>
        <taxon>Clostridia</taxon>
        <taxon>Eubacteriales</taxon>
        <taxon>Clostridiaceae</taxon>
        <taxon>Clostridium</taxon>
    </lineage>
</organism>
<proteinExistence type="predicted"/>
<dbReference type="InterPro" id="IPR005025">
    <property type="entry name" value="FMN_Rdtase-like_dom"/>
</dbReference>
<keyword evidence="3" id="KW-1185">Reference proteome</keyword>
<reference evidence="2 3" key="1">
    <citation type="journal article" date="2019" name="Int. J. Syst. Evol. Microbiol.">
        <title>Clostridium fermenticellae sp. nov., isolated from the mud in a fermentation cellar for the production of the Chinese liquor, baijiu.</title>
        <authorList>
            <person name="Xu P.X."/>
            <person name="Chai L.J."/>
            <person name="Qiu T."/>
            <person name="Zhang X.J."/>
            <person name="Lu Z.M."/>
            <person name="Xiao C."/>
            <person name="Wang S.T."/>
            <person name="Shen C.H."/>
            <person name="Shi J.S."/>
            <person name="Xu Z.H."/>
        </authorList>
    </citation>
    <scope>NUCLEOTIDE SEQUENCE [LARGE SCALE GENOMIC DNA]</scope>
    <source>
        <strain evidence="2 3">JN500901</strain>
    </source>
</reference>
<dbReference type="SUPFAM" id="SSF52218">
    <property type="entry name" value="Flavoproteins"/>
    <property type="match status" value="1"/>
</dbReference>
<dbReference type="KEGG" id="cfer:D4Z93_07010"/>
<dbReference type="EMBL" id="CP032416">
    <property type="protein sequence ID" value="AYD40282.1"/>
    <property type="molecule type" value="Genomic_DNA"/>
</dbReference>
<protein>
    <submittedName>
        <fullName evidence="2">NADPH-dependent oxidoreductase</fullName>
    </submittedName>
</protein>
<dbReference type="Gene3D" id="3.40.50.360">
    <property type="match status" value="1"/>
</dbReference>
<dbReference type="InterPro" id="IPR029039">
    <property type="entry name" value="Flavoprotein-like_sf"/>
</dbReference>